<protein>
    <recommendedName>
        <fullName evidence="4">Protein kinase domain-containing protein</fullName>
    </recommendedName>
</protein>
<proteinExistence type="predicted"/>
<evidence type="ECO:0000313" key="2">
    <source>
        <dbReference type="EMBL" id="CAF3755391.1"/>
    </source>
</evidence>
<dbReference type="AlphaFoldDB" id="A0A814F9Y0"/>
<comment type="caution">
    <text evidence="1">The sequence shown here is derived from an EMBL/GenBank/DDBJ whole genome shotgun (WGS) entry which is preliminary data.</text>
</comment>
<gene>
    <name evidence="1" type="ORF">GPM918_LOCUS12849</name>
    <name evidence="2" type="ORF">SRO942_LOCUS12849</name>
</gene>
<dbReference type="Proteomes" id="UP000681722">
    <property type="component" value="Unassembled WGS sequence"/>
</dbReference>
<sequence length="112" mass="12976">MDSEDVKKARRPLYQAFGKAIYEAEWIRQTNGPKFILLQIDSARARKEAAFYVELSRHPYIVRTYGLVQQQQNNLTEDDSVMLLQEYATEGIVDCHATQTVQGDRVRHLKCT</sequence>
<name>A0A814F9Y0_9BILA</name>
<organism evidence="1 3">
    <name type="scientific">Didymodactylos carnosus</name>
    <dbReference type="NCBI Taxonomy" id="1234261"/>
    <lineage>
        <taxon>Eukaryota</taxon>
        <taxon>Metazoa</taxon>
        <taxon>Spiralia</taxon>
        <taxon>Gnathifera</taxon>
        <taxon>Rotifera</taxon>
        <taxon>Eurotatoria</taxon>
        <taxon>Bdelloidea</taxon>
        <taxon>Philodinida</taxon>
        <taxon>Philodinidae</taxon>
        <taxon>Didymodactylos</taxon>
    </lineage>
</organism>
<accession>A0A814F9Y0</accession>
<evidence type="ECO:0000313" key="1">
    <source>
        <dbReference type="EMBL" id="CAF0982948.1"/>
    </source>
</evidence>
<dbReference type="OrthoDB" id="2672723at2759"/>
<dbReference type="EMBL" id="CAJNOQ010002864">
    <property type="protein sequence ID" value="CAF0982948.1"/>
    <property type="molecule type" value="Genomic_DNA"/>
</dbReference>
<dbReference type="Proteomes" id="UP000663829">
    <property type="component" value="Unassembled WGS sequence"/>
</dbReference>
<reference evidence="1" key="1">
    <citation type="submission" date="2021-02" db="EMBL/GenBank/DDBJ databases">
        <authorList>
            <person name="Nowell W R."/>
        </authorList>
    </citation>
    <scope>NUCLEOTIDE SEQUENCE</scope>
</reference>
<evidence type="ECO:0008006" key="4">
    <source>
        <dbReference type="Google" id="ProtNLM"/>
    </source>
</evidence>
<evidence type="ECO:0000313" key="3">
    <source>
        <dbReference type="Proteomes" id="UP000663829"/>
    </source>
</evidence>
<keyword evidence="3" id="KW-1185">Reference proteome</keyword>
<dbReference type="EMBL" id="CAJOBC010002864">
    <property type="protein sequence ID" value="CAF3755391.1"/>
    <property type="molecule type" value="Genomic_DNA"/>
</dbReference>